<accession>A0A5N0V1T3</accession>
<dbReference type="OrthoDB" id="5177904at2"/>
<comment type="similarity">
    <text evidence="1">Belongs to the metallo-beta-lactamase superfamily.</text>
</comment>
<evidence type="ECO:0000256" key="1">
    <source>
        <dbReference type="ARBA" id="ARBA00007749"/>
    </source>
</evidence>
<dbReference type="Proteomes" id="UP000319769">
    <property type="component" value="Unassembled WGS sequence"/>
</dbReference>
<dbReference type="SUPFAM" id="SSF56281">
    <property type="entry name" value="Metallo-hydrolase/oxidoreductase"/>
    <property type="match status" value="1"/>
</dbReference>
<dbReference type="CDD" id="cd16277">
    <property type="entry name" value="metallo-hydrolase-like_MBL-fold"/>
    <property type="match status" value="1"/>
</dbReference>
<feature type="domain" description="Metallo-beta-lactamase" evidence="5">
    <location>
        <begin position="54"/>
        <end position="265"/>
    </location>
</feature>
<dbReference type="AlphaFoldDB" id="A0A5N0V1T3"/>
<dbReference type="SMART" id="SM00849">
    <property type="entry name" value="Lactamase_B"/>
    <property type="match status" value="1"/>
</dbReference>
<dbReference type="PANTHER" id="PTHR42978:SF6">
    <property type="entry name" value="QUORUM-QUENCHING LACTONASE YTNP-RELATED"/>
    <property type="match status" value="1"/>
</dbReference>
<comment type="caution">
    <text evidence="6">The sequence shown here is derived from an EMBL/GenBank/DDBJ whole genome shotgun (WGS) entry which is preliminary data.</text>
</comment>
<dbReference type="Gene3D" id="3.60.15.10">
    <property type="entry name" value="Ribonuclease Z/Hydroxyacylglutathione hydrolase-like"/>
    <property type="match status" value="1"/>
</dbReference>
<protein>
    <submittedName>
        <fullName evidence="6">MBL fold metallo-hydrolase</fullName>
    </submittedName>
</protein>
<organism evidence="6 7">
    <name type="scientific">Amycolatopsis acidicola</name>
    <dbReference type="NCBI Taxonomy" id="2596893"/>
    <lineage>
        <taxon>Bacteria</taxon>
        <taxon>Bacillati</taxon>
        <taxon>Actinomycetota</taxon>
        <taxon>Actinomycetes</taxon>
        <taxon>Pseudonocardiales</taxon>
        <taxon>Pseudonocardiaceae</taxon>
        <taxon>Amycolatopsis</taxon>
    </lineage>
</organism>
<keyword evidence="4" id="KW-0862">Zinc</keyword>
<evidence type="ECO:0000256" key="3">
    <source>
        <dbReference type="ARBA" id="ARBA00022801"/>
    </source>
</evidence>
<dbReference type="InterPro" id="IPR001279">
    <property type="entry name" value="Metallo-B-lactamas"/>
</dbReference>
<gene>
    <name evidence="6" type="ORF">FPZ12_020000</name>
</gene>
<sequence>MTGWFDLGDVAVVPVIENERLLIDPAEFFPGRAGGFDGWAFEKPWCDNGKLVYTIQAFLVVTPDEVVLVDACVGDGKKRARPEFDRQDSGWWERLARTGISADEVSTVVFTHLHVDHVGWATRWERGGWRPAFPRARHVLTEPEYRYWTSPAGAAAMRRTGDYLTDSIEPVRDAGLLDLVPADAAIGRHLRLRPAPGHTPGNSCVLVSGSRGRILLTGDTLHHPLQLADPGVSSSYCTDPAQSARTRRETLEWLADTGVVMLPAHFAAPSAGRVVRAGGGFGFAWAGDVRRGGEFGLASVRGRGSG</sequence>
<evidence type="ECO:0000313" key="6">
    <source>
        <dbReference type="EMBL" id="KAA9159650.1"/>
    </source>
</evidence>
<dbReference type="InterPro" id="IPR036866">
    <property type="entry name" value="RibonucZ/Hydroxyglut_hydro"/>
</dbReference>
<dbReference type="PANTHER" id="PTHR42978">
    <property type="entry name" value="QUORUM-QUENCHING LACTONASE YTNP-RELATED-RELATED"/>
    <property type="match status" value="1"/>
</dbReference>
<reference evidence="6" key="1">
    <citation type="submission" date="2019-09" db="EMBL/GenBank/DDBJ databases">
        <authorList>
            <person name="Teo W.F.A."/>
            <person name="Duangmal K."/>
        </authorList>
    </citation>
    <scope>NUCLEOTIDE SEQUENCE [LARGE SCALE GENOMIC DNA]</scope>
    <source>
        <strain evidence="6">K81G1</strain>
    </source>
</reference>
<evidence type="ECO:0000256" key="2">
    <source>
        <dbReference type="ARBA" id="ARBA00022723"/>
    </source>
</evidence>
<proteinExistence type="inferred from homology"/>
<evidence type="ECO:0000256" key="4">
    <source>
        <dbReference type="ARBA" id="ARBA00022833"/>
    </source>
</evidence>
<dbReference type="Pfam" id="PF00753">
    <property type="entry name" value="Lactamase_B"/>
    <property type="match status" value="1"/>
</dbReference>
<evidence type="ECO:0000259" key="5">
    <source>
        <dbReference type="SMART" id="SM00849"/>
    </source>
</evidence>
<dbReference type="GO" id="GO:0016787">
    <property type="term" value="F:hydrolase activity"/>
    <property type="evidence" value="ECO:0007669"/>
    <property type="project" value="UniProtKB-KW"/>
</dbReference>
<evidence type="ECO:0000313" key="7">
    <source>
        <dbReference type="Proteomes" id="UP000319769"/>
    </source>
</evidence>
<dbReference type="RefSeq" id="WP_150980415.1">
    <property type="nucleotide sequence ID" value="NZ_VMNW02000028.1"/>
</dbReference>
<name>A0A5N0V1T3_9PSEU</name>
<keyword evidence="3" id="KW-0378">Hydrolase</keyword>
<dbReference type="InterPro" id="IPR051013">
    <property type="entry name" value="MBL_superfamily_lactonases"/>
</dbReference>
<keyword evidence="7" id="KW-1185">Reference proteome</keyword>
<keyword evidence="2" id="KW-0479">Metal-binding</keyword>
<dbReference type="EMBL" id="VMNW02000028">
    <property type="protein sequence ID" value="KAA9159650.1"/>
    <property type="molecule type" value="Genomic_DNA"/>
</dbReference>
<dbReference type="GO" id="GO:0046872">
    <property type="term" value="F:metal ion binding"/>
    <property type="evidence" value="ECO:0007669"/>
    <property type="project" value="UniProtKB-KW"/>
</dbReference>